<evidence type="ECO:0000256" key="3">
    <source>
        <dbReference type="ARBA" id="ARBA00022692"/>
    </source>
</evidence>
<sequence>MILIKKVLRTIWTDKAPYLGSMFLIAFSCMLMVMMNLVSKNLNNTYSAYKSNHVMSDVEVYLDTELDMADMKKRFNVKIEQSGVTDYSSKDGQILRIFSFNTQINTPAVSSGKKLESGEILLDKLYAKKNGYEIGDIVQIAGKKYKYAGDMTLPNYIYVAKSKDEVIRDPKNFGLAVVDKDDFESIPNATPFYAIKFNNSNNLKAQETAMKGYLREKGTKIIKWENTEKNYSVSYVLVKINLMGKLSIVAPSMILLLTCVLTGILMWRLLNRESVIIGTLYAQGYRKKELMRHYLVFPLIVAGMGAMIGTIAGVFMINFLYNFMLTTFPMPKEPIVYDLGILMFSLLLPVVILCVSTIIVVNRMFKIRPSQLMKGNKKNDKANFIERKLRLDKFKFVTKFQIREQVRSLSRTIFLLFGIIVATMFLQYGLTMKSSVDYLLNEGISKLYHLKYEYVFNEYKRGAPPKGTEQFNTMYAIMDDEAETNFYITGLPKNSTRILLNDLKGNKLTPDKVIITTPLAKKMGLTIGDTIRFYNFEDGKKYSITIEEIADTYGGEFIFMPLSELNAMLDLPSDTYIGIFSDVEMTFAKKEIKTTKSMDAIKAGFHSLIDQMGIMIYSLTISAFVIGLVIIYLVTGLVVDEHKGTISLFKVLGYKKKEINKLILNSNIFTVIIGYILGVPLLVGSVDVMYQALAESLPMVIPAKLNIWYILLGFVIVMLTFELAKLMSRKKINRIAMSDALKSGTE</sequence>
<dbReference type="PANTHER" id="PTHR30287">
    <property type="entry name" value="MEMBRANE COMPONENT OF PREDICTED ABC SUPERFAMILY METABOLITE UPTAKE TRANSPORTER"/>
    <property type="match status" value="1"/>
</dbReference>
<name>A0A1M4X7T0_9BACL</name>
<evidence type="ECO:0000259" key="7">
    <source>
        <dbReference type="Pfam" id="PF02687"/>
    </source>
</evidence>
<evidence type="ECO:0000256" key="1">
    <source>
        <dbReference type="ARBA" id="ARBA00004651"/>
    </source>
</evidence>
<feature type="transmembrane region" description="Helical" evidence="6">
    <location>
        <begin position="341"/>
        <end position="365"/>
    </location>
</feature>
<dbReference type="PROSITE" id="PS51257">
    <property type="entry name" value="PROKAR_LIPOPROTEIN"/>
    <property type="match status" value="1"/>
</dbReference>
<keyword evidence="9" id="KW-1185">Reference proteome</keyword>
<feature type="transmembrane region" description="Helical" evidence="6">
    <location>
        <begin position="248"/>
        <end position="270"/>
    </location>
</feature>
<dbReference type="Proteomes" id="UP000184476">
    <property type="component" value="Unassembled WGS sequence"/>
</dbReference>
<feature type="domain" description="ABC3 transporter permease C-terminal" evidence="7">
    <location>
        <begin position="619"/>
        <end position="724"/>
    </location>
</feature>
<gene>
    <name evidence="8" type="ORF">SAMN05444392_104179</name>
</gene>
<feature type="transmembrane region" description="Helical" evidence="6">
    <location>
        <begin position="614"/>
        <end position="639"/>
    </location>
</feature>
<dbReference type="AlphaFoldDB" id="A0A1M4X7T0"/>
<keyword evidence="3 6" id="KW-0812">Transmembrane</keyword>
<dbReference type="RefSeq" id="WP_073154560.1">
    <property type="nucleotide sequence ID" value="NZ_FQVL01000004.1"/>
</dbReference>
<evidence type="ECO:0000313" key="9">
    <source>
        <dbReference type="Proteomes" id="UP000184476"/>
    </source>
</evidence>
<evidence type="ECO:0000256" key="5">
    <source>
        <dbReference type="ARBA" id="ARBA00023136"/>
    </source>
</evidence>
<feature type="domain" description="ABC3 transporter permease C-terminal" evidence="7">
    <location>
        <begin position="249"/>
        <end position="367"/>
    </location>
</feature>
<dbReference type="GO" id="GO:0005886">
    <property type="term" value="C:plasma membrane"/>
    <property type="evidence" value="ECO:0007669"/>
    <property type="project" value="UniProtKB-SubCell"/>
</dbReference>
<protein>
    <submittedName>
        <fullName evidence="8">Putative ABC transport system permease protein</fullName>
    </submittedName>
</protein>
<feature type="transmembrane region" description="Helical" evidence="6">
    <location>
        <begin position="706"/>
        <end position="724"/>
    </location>
</feature>
<evidence type="ECO:0000256" key="6">
    <source>
        <dbReference type="SAM" id="Phobius"/>
    </source>
</evidence>
<keyword evidence="2" id="KW-1003">Cell membrane</keyword>
<accession>A0A1M4X7T0</accession>
<evidence type="ECO:0000256" key="4">
    <source>
        <dbReference type="ARBA" id="ARBA00022989"/>
    </source>
</evidence>
<feature type="transmembrane region" description="Helical" evidence="6">
    <location>
        <begin position="295"/>
        <end position="321"/>
    </location>
</feature>
<keyword evidence="5 6" id="KW-0472">Membrane</keyword>
<comment type="subcellular location">
    <subcellularLocation>
        <location evidence="1">Cell membrane</location>
        <topology evidence="1">Multi-pass membrane protein</topology>
    </subcellularLocation>
</comment>
<feature type="transmembrane region" description="Helical" evidence="6">
    <location>
        <begin position="413"/>
        <end position="430"/>
    </location>
</feature>
<dbReference type="InterPro" id="IPR003838">
    <property type="entry name" value="ABC3_permease_C"/>
</dbReference>
<dbReference type="EMBL" id="FQVL01000004">
    <property type="protein sequence ID" value="SHE89501.1"/>
    <property type="molecule type" value="Genomic_DNA"/>
</dbReference>
<reference evidence="8 9" key="1">
    <citation type="submission" date="2016-11" db="EMBL/GenBank/DDBJ databases">
        <authorList>
            <person name="Jaros S."/>
            <person name="Januszkiewicz K."/>
            <person name="Wedrychowicz H."/>
        </authorList>
    </citation>
    <scope>NUCLEOTIDE SEQUENCE [LARGE SCALE GENOMIC DNA]</scope>
    <source>
        <strain evidence="8 9">DSM 44666</strain>
    </source>
</reference>
<dbReference type="STRING" id="112248.SAMN05444392_104179"/>
<feature type="transmembrane region" description="Helical" evidence="6">
    <location>
        <begin position="16"/>
        <end position="38"/>
    </location>
</feature>
<proteinExistence type="predicted"/>
<evidence type="ECO:0000256" key="2">
    <source>
        <dbReference type="ARBA" id="ARBA00022475"/>
    </source>
</evidence>
<organism evidence="8 9">
    <name type="scientific">Seinonella peptonophila</name>
    <dbReference type="NCBI Taxonomy" id="112248"/>
    <lineage>
        <taxon>Bacteria</taxon>
        <taxon>Bacillati</taxon>
        <taxon>Bacillota</taxon>
        <taxon>Bacilli</taxon>
        <taxon>Bacillales</taxon>
        <taxon>Thermoactinomycetaceae</taxon>
        <taxon>Seinonella</taxon>
    </lineage>
</organism>
<dbReference type="PANTHER" id="PTHR30287:SF1">
    <property type="entry name" value="INNER MEMBRANE PROTEIN"/>
    <property type="match status" value="1"/>
</dbReference>
<feature type="transmembrane region" description="Helical" evidence="6">
    <location>
        <begin position="662"/>
        <end position="686"/>
    </location>
</feature>
<dbReference type="InterPro" id="IPR038766">
    <property type="entry name" value="Membrane_comp_ABC_pdt"/>
</dbReference>
<keyword evidence="4 6" id="KW-1133">Transmembrane helix</keyword>
<dbReference type="Pfam" id="PF02687">
    <property type="entry name" value="FtsX"/>
    <property type="match status" value="2"/>
</dbReference>
<evidence type="ECO:0000313" key="8">
    <source>
        <dbReference type="EMBL" id="SHE89501.1"/>
    </source>
</evidence>